<dbReference type="AlphaFoldDB" id="A0AAI8VD07"/>
<sequence>MASEDIFGDVFNLEEQYYQEGYDQGFKDGAEAGRIEGCSVGLKSGFEKFLEAGRLQSKALVWANRIPNLQQQQHETTTPTAITEAQADNNQTGSNEDTSEENAARLLPPINSNPRLEKNLTTLYALVEPGTLSTENDDEAVNDFDSRLKGAQGKLKMIERALGEGPAGRGPASRQPVSSQKNENIEDVGRIPQQKKAAGAND</sequence>
<protein>
    <submittedName>
        <fullName evidence="4">Uu.00g101290.m01.CDS01</fullName>
    </submittedName>
</protein>
<comment type="similarity">
    <text evidence="1">Belongs to the LTO1 family.</text>
</comment>
<feature type="domain" description="Essential protein Yae1 N-terminal" evidence="3">
    <location>
        <begin position="21"/>
        <end position="58"/>
    </location>
</feature>
<evidence type="ECO:0000256" key="1">
    <source>
        <dbReference type="ARBA" id="ARBA00038090"/>
    </source>
</evidence>
<accession>A0AAI8VD07</accession>
<dbReference type="Pfam" id="PF09811">
    <property type="entry name" value="Yae1_N"/>
    <property type="match status" value="1"/>
</dbReference>
<organism evidence="4 5">
    <name type="scientific">Anthostomella pinea</name>
    <dbReference type="NCBI Taxonomy" id="933095"/>
    <lineage>
        <taxon>Eukaryota</taxon>
        <taxon>Fungi</taxon>
        <taxon>Dikarya</taxon>
        <taxon>Ascomycota</taxon>
        <taxon>Pezizomycotina</taxon>
        <taxon>Sordariomycetes</taxon>
        <taxon>Xylariomycetidae</taxon>
        <taxon>Xylariales</taxon>
        <taxon>Xylariaceae</taxon>
        <taxon>Anthostomella</taxon>
    </lineage>
</organism>
<evidence type="ECO:0000256" key="2">
    <source>
        <dbReference type="SAM" id="MobiDB-lite"/>
    </source>
</evidence>
<dbReference type="InterPro" id="IPR019191">
    <property type="entry name" value="Essential_protein_Yae1_N"/>
</dbReference>
<dbReference type="EMBL" id="CAUWAG010000004">
    <property type="protein sequence ID" value="CAJ2502735.1"/>
    <property type="molecule type" value="Genomic_DNA"/>
</dbReference>
<keyword evidence="5" id="KW-1185">Reference proteome</keyword>
<feature type="region of interest" description="Disordered" evidence="2">
    <location>
        <begin position="85"/>
        <end position="113"/>
    </location>
</feature>
<evidence type="ECO:0000313" key="4">
    <source>
        <dbReference type="EMBL" id="CAJ2502735.1"/>
    </source>
</evidence>
<reference evidence="4" key="1">
    <citation type="submission" date="2023-10" db="EMBL/GenBank/DDBJ databases">
        <authorList>
            <person name="Hackl T."/>
        </authorList>
    </citation>
    <scope>NUCLEOTIDE SEQUENCE</scope>
</reference>
<feature type="compositionally biased region" description="Polar residues" evidence="2">
    <location>
        <begin position="85"/>
        <end position="96"/>
    </location>
</feature>
<dbReference type="PANTHER" id="PTHR28532:SF1">
    <property type="entry name" value="ORAL CANCER OVEREXPRESSED 1"/>
    <property type="match status" value="1"/>
</dbReference>
<dbReference type="InterPro" id="IPR052436">
    <property type="entry name" value="LTO1_adapter"/>
</dbReference>
<gene>
    <name evidence="4" type="ORF">KHLLAP_LOCUS3203</name>
</gene>
<name>A0AAI8VD07_9PEZI</name>
<dbReference type="Proteomes" id="UP001295740">
    <property type="component" value="Unassembled WGS sequence"/>
</dbReference>
<proteinExistence type="inferred from homology"/>
<feature type="region of interest" description="Disordered" evidence="2">
    <location>
        <begin position="159"/>
        <end position="202"/>
    </location>
</feature>
<evidence type="ECO:0000259" key="3">
    <source>
        <dbReference type="Pfam" id="PF09811"/>
    </source>
</evidence>
<comment type="caution">
    <text evidence="4">The sequence shown here is derived from an EMBL/GenBank/DDBJ whole genome shotgun (WGS) entry which is preliminary data.</text>
</comment>
<dbReference type="PANTHER" id="PTHR28532">
    <property type="entry name" value="GEO13458P1"/>
    <property type="match status" value="1"/>
</dbReference>
<evidence type="ECO:0000313" key="5">
    <source>
        <dbReference type="Proteomes" id="UP001295740"/>
    </source>
</evidence>